<feature type="compositionally biased region" description="Basic residues" evidence="1">
    <location>
        <begin position="73"/>
        <end position="83"/>
    </location>
</feature>
<feature type="region of interest" description="Disordered" evidence="1">
    <location>
        <begin position="1"/>
        <end position="165"/>
    </location>
</feature>
<feature type="compositionally biased region" description="Polar residues" evidence="1">
    <location>
        <begin position="312"/>
        <end position="323"/>
    </location>
</feature>
<proteinExistence type="predicted"/>
<dbReference type="Proteomes" id="UP000820818">
    <property type="component" value="Linkage Group LG5"/>
</dbReference>
<accession>A0AAD5LKG5</accession>
<reference evidence="2 3" key="1">
    <citation type="submission" date="2022-05" db="EMBL/GenBank/DDBJ databases">
        <title>A multi-omics perspective on studying reproductive biology in Daphnia sinensis.</title>
        <authorList>
            <person name="Jia J."/>
        </authorList>
    </citation>
    <scope>NUCLEOTIDE SEQUENCE [LARGE SCALE GENOMIC DNA]</scope>
    <source>
        <strain evidence="2 3">WSL</strain>
    </source>
</reference>
<sequence length="553" mass="61274">MMDYPTDSQMSGRSSMIHLPHLAGHKSRTVSRLEDSATQTQVEESFFSENRDAAEVQLSSADVRLGETESGLRRRRIRRRAQQRRSLTDPRPPPNDEELRWKSRQRYSDDSGSESDDEQHLAGSRYHQQQQRPNLSQYVSDGGAPGTGGSGGDGSGRDKGSSSRLNNMDAVHLEPIVKLNEIVSDLAVRSQSILSNVGTESSGQKDSGFSDLLGRSEEDTKANASALVRRTDSSTMLDHIRMSPPPSSERPSNDVIQGGDNLNQTRSNRSSGSLNNPTTTHSPLMDDVESSRKRTFLLLRRTKSERHAEENGGSSPNPPITTNAANERVKYKADIPISVVRAAQAKTRRYNLERKIFQQLLDLKQMQIRIGQANEQVFAKRLIDGFRKDAVTVGLRPYDGSYSFQQLEVYLYNQLRLVQGGRTLLPLVDSPTEREDIQQKPGSGVATYGEMGSESVTGSRTMPVDKCTHTTQRCPHAMYAYTTLPPACYTGVPCAAFIPYHKHHKPVNQQPLPGNASNGTAKSMNENGRIILPKLNLNNNSNQKNLTNNKSSN</sequence>
<gene>
    <name evidence="2" type="ORF">GHT06_016187</name>
</gene>
<feature type="compositionally biased region" description="Polar residues" evidence="1">
    <location>
        <begin position="196"/>
        <end position="207"/>
    </location>
</feature>
<evidence type="ECO:0000256" key="1">
    <source>
        <dbReference type="SAM" id="MobiDB-lite"/>
    </source>
</evidence>
<evidence type="ECO:0000313" key="2">
    <source>
        <dbReference type="EMBL" id="KAI9559398.1"/>
    </source>
</evidence>
<protein>
    <submittedName>
        <fullName evidence="2">Uncharacterized protein</fullName>
    </submittedName>
</protein>
<feature type="compositionally biased region" description="Polar residues" evidence="1">
    <location>
        <begin position="260"/>
        <end position="282"/>
    </location>
</feature>
<feature type="compositionally biased region" description="Polar residues" evidence="1">
    <location>
        <begin position="1"/>
        <end position="14"/>
    </location>
</feature>
<keyword evidence="3" id="KW-1185">Reference proteome</keyword>
<dbReference type="EMBL" id="WJBH02000005">
    <property type="protein sequence ID" value="KAI9559398.1"/>
    <property type="molecule type" value="Genomic_DNA"/>
</dbReference>
<feature type="region of interest" description="Disordered" evidence="1">
    <location>
        <begin position="431"/>
        <end position="464"/>
    </location>
</feature>
<organism evidence="2 3">
    <name type="scientific">Daphnia sinensis</name>
    <dbReference type="NCBI Taxonomy" id="1820382"/>
    <lineage>
        <taxon>Eukaryota</taxon>
        <taxon>Metazoa</taxon>
        <taxon>Ecdysozoa</taxon>
        <taxon>Arthropoda</taxon>
        <taxon>Crustacea</taxon>
        <taxon>Branchiopoda</taxon>
        <taxon>Diplostraca</taxon>
        <taxon>Cladocera</taxon>
        <taxon>Anomopoda</taxon>
        <taxon>Daphniidae</taxon>
        <taxon>Daphnia</taxon>
        <taxon>Daphnia similis group</taxon>
    </lineage>
</organism>
<dbReference type="AlphaFoldDB" id="A0AAD5LKG5"/>
<evidence type="ECO:0000313" key="3">
    <source>
        <dbReference type="Proteomes" id="UP000820818"/>
    </source>
</evidence>
<comment type="caution">
    <text evidence="2">The sequence shown here is derived from an EMBL/GenBank/DDBJ whole genome shotgun (WGS) entry which is preliminary data.</text>
</comment>
<feature type="compositionally biased region" description="Polar residues" evidence="1">
    <location>
        <begin position="126"/>
        <end position="139"/>
    </location>
</feature>
<feature type="compositionally biased region" description="Gly residues" evidence="1">
    <location>
        <begin position="143"/>
        <end position="154"/>
    </location>
</feature>
<feature type="region of interest" description="Disordered" evidence="1">
    <location>
        <begin position="196"/>
        <end position="323"/>
    </location>
</feature>
<name>A0AAD5LKG5_9CRUS</name>
<feature type="compositionally biased region" description="Basic and acidic residues" evidence="1">
    <location>
        <begin position="97"/>
        <end position="109"/>
    </location>
</feature>